<feature type="region of interest" description="Disordered" evidence="1">
    <location>
        <begin position="164"/>
        <end position="240"/>
    </location>
</feature>
<dbReference type="PANTHER" id="PTHR34349:SF1">
    <property type="entry name" value="PROTEIN PHOSPHATASE 1 REGULATORY SUBUNIT 32"/>
    <property type="match status" value="1"/>
</dbReference>
<protein>
    <submittedName>
        <fullName evidence="2">Protein phosphatase 1 regulatory subunit 32</fullName>
    </submittedName>
</protein>
<accession>A0AA35X6B6</accession>
<sequence>MARRSHGPAAHAVKISRGPDPSPLHFYSTNYSTHYCNRPATAERREDVARTMGTGYSANFRPAIYYSSNVDLKDNPHMIKVLADNYTSLTAQHFKGFPRETIGQLPVRTSANAEETSPGLLQPPTPDVLEAHGCSVMKRDFTKHSQTTGREGIPVLAGRVDQTNGYVKGSKHNSSVQPQAKEMILEEGRRERRERRGREETGRKELTGYSENNHPVPQAPDRDSRRFSSHYTSHFPGPPLHLTAGGVLSTDPYLNGFSKGTQVHGFTESRVATALHSMHPSQARLVMERDPCYEDHTHYNKQRTTKKTLVE</sequence>
<evidence type="ECO:0000313" key="2">
    <source>
        <dbReference type="EMBL" id="CAI8045834.1"/>
    </source>
</evidence>
<feature type="region of interest" description="Disordered" evidence="1">
    <location>
        <begin position="1"/>
        <end position="21"/>
    </location>
</feature>
<dbReference type="AlphaFoldDB" id="A0AA35X6B6"/>
<organism evidence="2 3">
    <name type="scientific">Geodia barretti</name>
    <name type="common">Barrett's horny sponge</name>
    <dbReference type="NCBI Taxonomy" id="519541"/>
    <lineage>
        <taxon>Eukaryota</taxon>
        <taxon>Metazoa</taxon>
        <taxon>Porifera</taxon>
        <taxon>Demospongiae</taxon>
        <taxon>Heteroscleromorpha</taxon>
        <taxon>Tetractinellida</taxon>
        <taxon>Astrophorina</taxon>
        <taxon>Geodiidae</taxon>
        <taxon>Geodia</taxon>
    </lineage>
</organism>
<dbReference type="Pfam" id="PF15691">
    <property type="entry name" value="PPP1R32"/>
    <property type="match status" value="2"/>
</dbReference>
<proteinExistence type="predicted"/>
<dbReference type="GO" id="GO:0019902">
    <property type="term" value="F:phosphatase binding"/>
    <property type="evidence" value="ECO:0007669"/>
    <property type="project" value="TreeGrafter"/>
</dbReference>
<dbReference type="InterPro" id="IPR031410">
    <property type="entry name" value="SAXO4"/>
</dbReference>
<feature type="compositionally biased region" description="Basic and acidic residues" evidence="1">
    <location>
        <begin position="183"/>
        <end position="206"/>
    </location>
</feature>
<comment type="caution">
    <text evidence="2">The sequence shown here is derived from an EMBL/GenBank/DDBJ whole genome shotgun (WGS) entry which is preliminary data.</text>
</comment>
<keyword evidence="3" id="KW-1185">Reference proteome</keyword>
<evidence type="ECO:0000313" key="3">
    <source>
        <dbReference type="Proteomes" id="UP001174909"/>
    </source>
</evidence>
<name>A0AA35X6B6_GEOBA</name>
<gene>
    <name evidence="2" type="ORF">GBAR_LOCUS25342</name>
</gene>
<reference evidence="2" key="1">
    <citation type="submission" date="2023-03" db="EMBL/GenBank/DDBJ databases">
        <authorList>
            <person name="Steffen K."/>
            <person name="Cardenas P."/>
        </authorList>
    </citation>
    <scope>NUCLEOTIDE SEQUENCE</scope>
</reference>
<evidence type="ECO:0000256" key="1">
    <source>
        <dbReference type="SAM" id="MobiDB-lite"/>
    </source>
</evidence>
<dbReference type="PANTHER" id="PTHR34349">
    <property type="entry name" value="PROTEIN PHOSPHATASE 1 REGULATORY SUBUNIT 32"/>
    <property type="match status" value="1"/>
</dbReference>
<dbReference type="Proteomes" id="UP001174909">
    <property type="component" value="Unassembled WGS sequence"/>
</dbReference>
<dbReference type="EMBL" id="CASHTH010003506">
    <property type="protein sequence ID" value="CAI8045834.1"/>
    <property type="molecule type" value="Genomic_DNA"/>
</dbReference>